<feature type="domain" description="HTH luxR-type" evidence="5">
    <location>
        <begin position="141"/>
        <end position="206"/>
    </location>
</feature>
<dbReference type="Gene3D" id="3.40.50.2300">
    <property type="match status" value="1"/>
</dbReference>
<evidence type="ECO:0000256" key="2">
    <source>
        <dbReference type="ARBA" id="ARBA00023125"/>
    </source>
</evidence>
<keyword evidence="3" id="KW-0804">Transcription</keyword>
<dbReference type="SUPFAM" id="SSF46894">
    <property type="entry name" value="C-terminal effector domain of the bipartite response regulators"/>
    <property type="match status" value="1"/>
</dbReference>
<sequence length="220" mass="24325">MVKSKIESPQTVFIIDDDEAVRKSLAMVLEMAGMRVATYDSAETFLAEDLSRCNGCAIVDMFMPGRSGLELQQHLIDNDIALPIVFLTGHGEIPMSVAAIKHGAEDFLVKPITVEKLLPVIQASLAKSELMQAKIKRQQEVKSRTLKLTQREWEVLRLTTEGFSAKEIARDLNISFRTVEKHKSSLLLKTGAKNMLDLLSDVLTSGALNEDDLGLSLKAE</sequence>
<dbReference type="Pfam" id="PF00072">
    <property type="entry name" value="Response_reg"/>
    <property type="match status" value="1"/>
</dbReference>
<comment type="caution">
    <text evidence="7">The sequence shown here is derived from an EMBL/GenBank/DDBJ whole genome shotgun (WGS) entry which is preliminary data.</text>
</comment>
<keyword evidence="4" id="KW-0597">Phosphoprotein</keyword>
<organism evidence="7 8">
    <name type="scientific">Methylomonas aurea</name>
    <dbReference type="NCBI Taxonomy" id="2952224"/>
    <lineage>
        <taxon>Bacteria</taxon>
        <taxon>Pseudomonadati</taxon>
        <taxon>Pseudomonadota</taxon>
        <taxon>Gammaproteobacteria</taxon>
        <taxon>Methylococcales</taxon>
        <taxon>Methylococcaceae</taxon>
        <taxon>Methylomonas</taxon>
    </lineage>
</organism>
<evidence type="ECO:0000256" key="3">
    <source>
        <dbReference type="ARBA" id="ARBA00023163"/>
    </source>
</evidence>
<dbReference type="PANTHER" id="PTHR44688">
    <property type="entry name" value="DNA-BINDING TRANSCRIPTIONAL ACTIVATOR DEVR_DOSR"/>
    <property type="match status" value="1"/>
</dbReference>
<keyword evidence="1" id="KW-0805">Transcription regulation</keyword>
<accession>A0ABT1UF22</accession>
<name>A0ABT1UF22_9GAMM</name>
<dbReference type="PROSITE" id="PS50043">
    <property type="entry name" value="HTH_LUXR_2"/>
    <property type="match status" value="1"/>
</dbReference>
<evidence type="ECO:0000256" key="4">
    <source>
        <dbReference type="PROSITE-ProRule" id="PRU00169"/>
    </source>
</evidence>
<evidence type="ECO:0000256" key="1">
    <source>
        <dbReference type="ARBA" id="ARBA00023015"/>
    </source>
</evidence>
<dbReference type="Pfam" id="PF00196">
    <property type="entry name" value="GerE"/>
    <property type="match status" value="1"/>
</dbReference>
<proteinExistence type="predicted"/>
<dbReference type="InterPro" id="IPR036388">
    <property type="entry name" value="WH-like_DNA-bd_sf"/>
</dbReference>
<dbReference type="CDD" id="cd06170">
    <property type="entry name" value="LuxR_C_like"/>
    <property type="match status" value="1"/>
</dbReference>
<dbReference type="SUPFAM" id="SSF52172">
    <property type="entry name" value="CheY-like"/>
    <property type="match status" value="1"/>
</dbReference>
<dbReference type="InterPro" id="IPR016032">
    <property type="entry name" value="Sig_transdc_resp-reg_C-effctor"/>
</dbReference>
<feature type="modified residue" description="4-aspartylphosphate" evidence="4">
    <location>
        <position position="60"/>
    </location>
</feature>
<dbReference type="InterPro" id="IPR000792">
    <property type="entry name" value="Tscrpt_reg_LuxR_C"/>
</dbReference>
<dbReference type="PROSITE" id="PS50110">
    <property type="entry name" value="RESPONSE_REGULATORY"/>
    <property type="match status" value="1"/>
</dbReference>
<dbReference type="InterPro" id="IPR011006">
    <property type="entry name" value="CheY-like_superfamily"/>
</dbReference>
<dbReference type="PROSITE" id="PS00622">
    <property type="entry name" value="HTH_LUXR_1"/>
    <property type="match status" value="1"/>
</dbReference>
<dbReference type="PANTHER" id="PTHR44688:SF16">
    <property type="entry name" value="DNA-BINDING TRANSCRIPTIONAL ACTIVATOR DEVR_DOSR"/>
    <property type="match status" value="1"/>
</dbReference>
<reference evidence="7 8" key="1">
    <citation type="submission" date="2022-07" db="EMBL/GenBank/DDBJ databases">
        <title>Methylomonas rivi sp. nov., Methylomonas rosea sp. nov., Methylomonas aureus sp. nov. and Methylomonas subterranea sp. nov., four novel methanotrophs isolated from a freshwater creek and the deep terrestrial subsurface.</title>
        <authorList>
            <person name="Abin C."/>
            <person name="Sankaranarayanan K."/>
            <person name="Garner C."/>
            <person name="Sindelar R."/>
            <person name="Kotary K."/>
            <person name="Garner R."/>
            <person name="Barclay S."/>
            <person name="Lawson P."/>
            <person name="Krumholz L."/>
        </authorList>
    </citation>
    <scope>NUCLEOTIDE SEQUENCE [LARGE SCALE GENOMIC DNA]</scope>
    <source>
        <strain evidence="7 8">SURF-1</strain>
    </source>
</reference>
<protein>
    <submittedName>
        <fullName evidence="7">Response regulator</fullName>
    </submittedName>
</protein>
<dbReference type="SMART" id="SM00421">
    <property type="entry name" value="HTH_LUXR"/>
    <property type="match status" value="1"/>
</dbReference>
<evidence type="ECO:0000259" key="5">
    <source>
        <dbReference type="PROSITE" id="PS50043"/>
    </source>
</evidence>
<evidence type="ECO:0000313" key="8">
    <source>
        <dbReference type="Proteomes" id="UP001524569"/>
    </source>
</evidence>
<dbReference type="PRINTS" id="PR00038">
    <property type="entry name" value="HTHLUXR"/>
</dbReference>
<dbReference type="Proteomes" id="UP001524569">
    <property type="component" value="Unassembled WGS sequence"/>
</dbReference>
<keyword evidence="2" id="KW-0238">DNA-binding</keyword>
<keyword evidence="8" id="KW-1185">Reference proteome</keyword>
<dbReference type="Gene3D" id="1.10.10.10">
    <property type="entry name" value="Winged helix-like DNA-binding domain superfamily/Winged helix DNA-binding domain"/>
    <property type="match status" value="1"/>
</dbReference>
<evidence type="ECO:0000313" key="7">
    <source>
        <dbReference type="EMBL" id="MCQ8180823.1"/>
    </source>
</evidence>
<feature type="domain" description="Response regulatory" evidence="6">
    <location>
        <begin position="11"/>
        <end position="125"/>
    </location>
</feature>
<dbReference type="InterPro" id="IPR001789">
    <property type="entry name" value="Sig_transdc_resp-reg_receiver"/>
</dbReference>
<dbReference type="SMART" id="SM00448">
    <property type="entry name" value="REC"/>
    <property type="match status" value="1"/>
</dbReference>
<gene>
    <name evidence="7" type="ORF">NP603_06870</name>
</gene>
<dbReference type="RefSeq" id="WP_256610174.1">
    <property type="nucleotide sequence ID" value="NZ_JANIBM010000005.1"/>
</dbReference>
<dbReference type="EMBL" id="JANIBM010000005">
    <property type="protein sequence ID" value="MCQ8180823.1"/>
    <property type="molecule type" value="Genomic_DNA"/>
</dbReference>
<evidence type="ECO:0000259" key="6">
    <source>
        <dbReference type="PROSITE" id="PS50110"/>
    </source>
</evidence>